<protein>
    <recommendedName>
        <fullName evidence="2">Carboxylesterase type B domain-containing protein</fullName>
    </recommendedName>
</protein>
<proteinExistence type="predicted"/>
<reference evidence="3" key="1">
    <citation type="submission" date="2021-06" db="EMBL/GenBank/DDBJ databases">
        <authorList>
            <person name="Hodson N. C."/>
            <person name="Mongue J. A."/>
            <person name="Jaron S. K."/>
        </authorList>
    </citation>
    <scope>NUCLEOTIDE SEQUENCE</scope>
</reference>
<organism evidence="3 4">
    <name type="scientific">Allacma fusca</name>
    <dbReference type="NCBI Taxonomy" id="39272"/>
    <lineage>
        <taxon>Eukaryota</taxon>
        <taxon>Metazoa</taxon>
        <taxon>Ecdysozoa</taxon>
        <taxon>Arthropoda</taxon>
        <taxon>Hexapoda</taxon>
        <taxon>Collembola</taxon>
        <taxon>Symphypleona</taxon>
        <taxon>Sminthuridae</taxon>
        <taxon>Allacma</taxon>
    </lineage>
</organism>
<keyword evidence="1" id="KW-0325">Glycoprotein</keyword>
<dbReference type="EMBL" id="CAJVCH010016250">
    <property type="protein sequence ID" value="CAG7681447.1"/>
    <property type="molecule type" value="Genomic_DNA"/>
</dbReference>
<dbReference type="Pfam" id="PF00135">
    <property type="entry name" value="COesterase"/>
    <property type="match status" value="1"/>
</dbReference>
<dbReference type="Proteomes" id="UP000708208">
    <property type="component" value="Unassembled WGS sequence"/>
</dbReference>
<gene>
    <name evidence="3" type="ORF">AFUS01_LOCUS2792</name>
</gene>
<name>A0A8J2J5W7_9HEXA</name>
<dbReference type="OrthoDB" id="3200163at2759"/>
<evidence type="ECO:0000313" key="4">
    <source>
        <dbReference type="Proteomes" id="UP000708208"/>
    </source>
</evidence>
<dbReference type="InterPro" id="IPR050309">
    <property type="entry name" value="Type-B_Carboxylest/Lipase"/>
</dbReference>
<evidence type="ECO:0000259" key="2">
    <source>
        <dbReference type="Pfam" id="PF00135"/>
    </source>
</evidence>
<evidence type="ECO:0000313" key="3">
    <source>
        <dbReference type="EMBL" id="CAG7681447.1"/>
    </source>
</evidence>
<sequence length="322" mass="35484">MVELWTNFMRSGKPFGRATERIPWDRTNFQQPVYRKVFSLRGAVIIIYITSTNVATPNTLTDERNSKLGTGHDEEFKIPRGSYSLNSIVPTVKCPAGTFRGSFEYTRGGKRYFIFQSIPYAEPPKRFEPAVRKAPIEDEYDATPEPPICPQIPDGESEPAGQEDCLYLSVSKPDEAHCRNELSNGKLLPVMFWIHQGGFMNGNGSYYKGTYLLDECVVLVTINYRVGPLGFLTTEDNVIPGNLGDPNLVTIAGSSAGAASVSHHICSPASSGLFSRVVAMSGAVLQPWAVTENPRQFATIFCCRVVPSGSFKRKGSSLEHQS</sequence>
<dbReference type="InterPro" id="IPR002018">
    <property type="entry name" value="CarbesteraseB"/>
</dbReference>
<comment type="caution">
    <text evidence="3">The sequence shown here is derived from an EMBL/GenBank/DDBJ whole genome shotgun (WGS) entry which is preliminary data.</text>
</comment>
<evidence type="ECO:0000256" key="1">
    <source>
        <dbReference type="ARBA" id="ARBA00023180"/>
    </source>
</evidence>
<dbReference type="AlphaFoldDB" id="A0A8J2J5W7"/>
<accession>A0A8J2J5W7</accession>
<keyword evidence="4" id="KW-1185">Reference proteome</keyword>
<feature type="domain" description="Carboxylesterase type B" evidence="2">
    <location>
        <begin position="90"/>
        <end position="244"/>
    </location>
</feature>
<dbReference type="PANTHER" id="PTHR11559">
    <property type="entry name" value="CARBOXYLESTERASE"/>
    <property type="match status" value="1"/>
</dbReference>